<accession>K3YCJ9</accession>
<dbReference type="AlphaFoldDB" id="K3YCJ9"/>
<dbReference type="Gramene" id="KQK98992">
    <property type="protein sequence ID" value="KQK98992"/>
    <property type="gene ID" value="SETIT_011947mg"/>
</dbReference>
<reference evidence="2" key="2">
    <citation type="submission" date="2018-08" db="UniProtKB">
        <authorList>
            <consortium name="EnsemblPlants"/>
        </authorList>
    </citation>
    <scope>IDENTIFICATION</scope>
    <source>
        <strain evidence="2">Yugu1</strain>
    </source>
</reference>
<dbReference type="InterPro" id="IPR022149">
    <property type="entry name" value="DUF3681"/>
</dbReference>
<keyword evidence="1" id="KW-0472">Membrane</keyword>
<dbReference type="EMBL" id="AGNK02004513">
    <property type="status" value="NOT_ANNOTATED_CDS"/>
    <property type="molecule type" value="Genomic_DNA"/>
</dbReference>
<evidence type="ECO:0000313" key="3">
    <source>
        <dbReference type="Proteomes" id="UP000004995"/>
    </source>
</evidence>
<dbReference type="Pfam" id="PF12442">
    <property type="entry name" value="DUF3681"/>
    <property type="match status" value="1"/>
</dbReference>
<feature type="transmembrane region" description="Helical" evidence="1">
    <location>
        <begin position="120"/>
        <end position="144"/>
    </location>
</feature>
<feature type="transmembrane region" description="Helical" evidence="1">
    <location>
        <begin position="83"/>
        <end position="104"/>
    </location>
</feature>
<dbReference type="InParanoid" id="K3YCJ9"/>
<reference evidence="3" key="1">
    <citation type="journal article" date="2012" name="Nat. Biotechnol.">
        <title>Reference genome sequence of the model plant Setaria.</title>
        <authorList>
            <person name="Bennetzen J.L."/>
            <person name="Schmutz J."/>
            <person name="Wang H."/>
            <person name="Percifield R."/>
            <person name="Hawkins J."/>
            <person name="Pontaroli A.C."/>
            <person name="Estep M."/>
            <person name="Feng L."/>
            <person name="Vaughn J.N."/>
            <person name="Grimwood J."/>
            <person name="Jenkins J."/>
            <person name="Barry K."/>
            <person name="Lindquist E."/>
            <person name="Hellsten U."/>
            <person name="Deshpande S."/>
            <person name="Wang X."/>
            <person name="Wu X."/>
            <person name="Mitros T."/>
            <person name="Triplett J."/>
            <person name="Yang X."/>
            <person name="Ye C.Y."/>
            <person name="Mauro-Herrera M."/>
            <person name="Wang L."/>
            <person name="Li P."/>
            <person name="Sharma M."/>
            <person name="Sharma R."/>
            <person name="Ronald P.C."/>
            <person name="Panaud O."/>
            <person name="Kellogg E.A."/>
            <person name="Brutnell T.P."/>
            <person name="Doust A.N."/>
            <person name="Tuskan G.A."/>
            <person name="Rokhsar D."/>
            <person name="Devos K.M."/>
        </authorList>
    </citation>
    <scope>NUCLEOTIDE SEQUENCE [LARGE SCALE GENOMIC DNA]</scope>
    <source>
        <strain evidence="3">cv. Yugu1</strain>
    </source>
</reference>
<keyword evidence="1" id="KW-0812">Transmembrane</keyword>
<dbReference type="HOGENOM" id="CLU_129564_1_0_1"/>
<dbReference type="PANTHER" id="PTHR33530:SF12">
    <property type="entry name" value="MAJOR FACILITATOR SUPERFAMILY (MFS) PROFILE DOMAIN-CONTAINING PROTEIN"/>
    <property type="match status" value="1"/>
</dbReference>
<dbReference type="Proteomes" id="UP000004995">
    <property type="component" value="Unassembled WGS sequence"/>
</dbReference>
<organism evidence="2 3">
    <name type="scientific">Setaria italica</name>
    <name type="common">Foxtail millet</name>
    <name type="synonym">Panicum italicum</name>
    <dbReference type="NCBI Taxonomy" id="4555"/>
    <lineage>
        <taxon>Eukaryota</taxon>
        <taxon>Viridiplantae</taxon>
        <taxon>Streptophyta</taxon>
        <taxon>Embryophyta</taxon>
        <taxon>Tracheophyta</taxon>
        <taxon>Spermatophyta</taxon>
        <taxon>Magnoliopsida</taxon>
        <taxon>Liliopsida</taxon>
        <taxon>Poales</taxon>
        <taxon>Poaceae</taxon>
        <taxon>PACMAD clade</taxon>
        <taxon>Panicoideae</taxon>
        <taxon>Panicodae</taxon>
        <taxon>Paniceae</taxon>
        <taxon>Cenchrinae</taxon>
        <taxon>Setaria</taxon>
    </lineage>
</organism>
<sequence length="178" mass="18974">MPLVISAAGSLSTLRQASEIKHTILISTAVNSISDISASVSTKWFDLVLMSLGNGEISKMEFTAVLIKIVCFISEACRNVDKLPAALITSGIVQATAALALAIFKSPAGIFVGNGKMPFYLYYGILIPVIIFGFVEASVGFYVSGDLTRRRAIGMTILWISILPIVLVVGLGCFVILK</sequence>
<name>K3YCJ9_SETIT</name>
<dbReference type="eggNOG" id="ENOG502R4D0">
    <property type="taxonomic scope" value="Eukaryota"/>
</dbReference>
<dbReference type="EnsemblPlants" id="KQK98992">
    <property type="protein sequence ID" value="KQK98992"/>
    <property type="gene ID" value="SETIT_011947mg"/>
</dbReference>
<feature type="transmembrane region" description="Helical" evidence="1">
    <location>
        <begin position="156"/>
        <end position="177"/>
    </location>
</feature>
<keyword evidence="3" id="KW-1185">Reference proteome</keyword>
<evidence type="ECO:0000256" key="1">
    <source>
        <dbReference type="SAM" id="Phobius"/>
    </source>
</evidence>
<evidence type="ECO:0000313" key="2">
    <source>
        <dbReference type="EnsemblPlants" id="KQK98992"/>
    </source>
</evidence>
<protein>
    <submittedName>
        <fullName evidence="2">Uncharacterized protein</fullName>
    </submittedName>
</protein>
<proteinExistence type="predicted"/>
<dbReference type="PANTHER" id="PTHR33530">
    <property type="entry name" value="OS01G0147100 PROTEIN"/>
    <property type="match status" value="1"/>
</dbReference>
<keyword evidence="1" id="KW-1133">Transmembrane helix</keyword>